<accession>A0A150KBX9</accession>
<protein>
    <submittedName>
        <fullName evidence="1">Uncharacterized protein</fullName>
    </submittedName>
</protein>
<evidence type="ECO:0000313" key="1">
    <source>
        <dbReference type="EMBL" id="KYC66881.1"/>
    </source>
</evidence>
<dbReference type="PATRIC" id="fig|1398.25.peg.3754"/>
<comment type="caution">
    <text evidence="1">The sequence shown here is derived from an EMBL/GenBank/DDBJ whole genome shotgun (WGS) entry which is preliminary data.</text>
</comment>
<proteinExistence type="predicted"/>
<dbReference type="EMBL" id="LQYI01000076">
    <property type="protein sequence ID" value="KYC66881.1"/>
    <property type="molecule type" value="Genomic_DNA"/>
</dbReference>
<reference evidence="1 2" key="1">
    <citation type="submission" date="2016-01" db="EMBL/GenBank/DDBJ databases">
        <title>Genome Sequences of Twelve Sporeforming Bacillus Species Isolated from Foods.</title>
        <authorList>
            <person name="Berendsen E.M."/>
            <person name="Wells-Bennik M.H."/>
            <person name="Krawcyk A.O."/>
            <person name="De Jong A."/>
            <person name="Holsappel S."/>
            <person name="Eijlander R.T."/>
            <person name="Kuipers O.P."/>
        </authorList>
    </citation>
    <scope>NUCLEOTIDE SEQUENCE [LARGE SCALE GENOMIC DNA]</scope>
    <source>
        <strain evidence="1 2">B4099</strain>
    </source>
</reference>
<gene>
    <name evidence="1" type="ORF">B4099_3313</name>
</gene>
<name>A0A150KBX9_HEYCO</name>
<organism evidence="1 2">
    <name type="scientific">Heyndrickxia coagulans</name>
    <name type="common">Weizmannia coagulans</name>
    <dbReference type="NCBI Taxonomy" id="1398"/>
    <lineage>
        <taxon>Bacteria</taxon>
        <taxon>Bacillati</taxon>
        <taxon>Bacillota</taxon>
        <taxon>Bacilli</taxon>
        <taxon>Bacillales</taxon>
        <taxon>Bacillaceae</taxon>
        <taxon>Heyndrickxia</taxon>
    </lineage>
</organism>
<dbReference type="Proteomes" id="UP000075304">
    <property type="component" value="Unassembled WGS sequence"/>
</dbReference>
<evidence type="ECO:0000313" key="2">
    <source>
        <dbReference type="Proteomes" id="UP000075304"/>
    </source>
</evidence>
<sequence>MIHASVAAGSKAQEAGVLKQSPGFLTGPDPSLPTCNCMITAPGMPEIVV</sequence>
<dbReference type="AlphaFoldDB" id="A0A150KBX9"/>